<dbReference type="PANTHER" id="PTHR35046">
    <property type="entry name" value="ZINC KNUCKLE (CCHC-TYPE) FAMILY PROTEIN"/>
    <property type="match status" value="1"/>
</dbReference>
<comment type="caution">
    <text evidence="3">The sequence shown here is derived from an EMBL/GenBank/DDBJ whole genome shotgun (WGS) entry which is preliminary data.</text>
</comment>
<proteinExistence type="predicted"/>
<accession>A0AAD8T8T2</accession>
<dbReference type="PANTHER" id="PTHR35046:SF9">
    <property type="entry name" value="RNA-DIRECTED DNA POLYMERASE"/>
    <property type="match status" value="1"/>
</dbReference>
<organism evidence="3 4">
    <name type="scientific">Lolium multiflorum</name>
    <name type="common">Italian ryegrass</name>
    <name type="synonym">Lolium perenne subsp. multiflorum</name>
    <dbReference type="NCBI Taxonomy" id="4521"/>
    <lineage>
        <taxon>Eukaryota</taxon>
        <taxon>Viridiplantae</taxon>
        <taxon>Streptophyta</taxon>
        <taxon>Embryophyta</taxon>
        <taxon>Tracheophyta</taxon>
        <taxon>Spermatophyta</taxon>
        <taxon>Magnoliopsida</taxon>
        <taxon>Liliopsida</taxon>
        <taxon>Poales</taxon>
        <taxon>Poaceae</taxon>
        <taxon>BOP clade</taxon>
        <taxon>Pooideae</taxon>
        <taxon>Poodae</taxon>
        <taxon>Poeae</taxon>
        <taxon>Poeae Chloroplast Group 2 (Poeae type)</taxon>
        <taxon>Loliodinae</taxon>
        <taxon>Loliinae</taxon>
        <taxon>Lolium</taxon>
    </lineage>
</organism>
<keyword evidence="4" id="KW-1185">Reference proteome</keyword>
<name>A0AAD8T8T2_LOLMU</name>
<dbReference type="AlphaFoldDB" id="A0AAD8T8T2"/>
<gene>
    <name evidence="3" type="ORF">QYE76_038395</name>
</gene>
<evidence type="ECO:0000259" key="2">
    <source>
        <dbReference type="Pfam" id="PF17921"/>
    </source>
</evidence>
<dbReference type="EMBL" id="JAUUTY010000002">
    <property type="protein sequence ID" value="KAK1677547.1"/>
    <property type="molecule type" value="Genomic_DNA"/>
</dbReference>
<sequence length="235" mass="26725">MMIVNGHDEYETRDDADPYAPEDDDYDSDDVDAFLSEARTIVVSQRALNVQLSASTQRCNLFETKALVGPDKACKVIIDGGSCCNLASKELCARLKLKYLPHPHPYYIQWLSDNGEMKESLAGDLMGHFGREKMLLMLADHFYWPKMRRNVDTVNMEASKRADFVRKIHVNTKELIDKKGKSNVARVNKKRREMLFKPGDMLAMAEGQKFEYPDNMTDDEIARLGVLGSEVDQPV</sequence>
<reference evidence="3" key="1">
    <citation type="submission" date="2023-07" db="EMBL/GenBank/DDBJ databases">
        <title>A chromosome-level genome assembly of Lolium multiflorum.</title>
        <authorList>
            <person name="Chen Y."/>
            <person name="Copetti D."/>
            <person name="Kolliker R."/>
            <person name="Studer B."/>
        </authorList>
    </citation>
    <scope>NUCLEOTIDE SEQUENCE</scope>
    <source>
        <strain evidence="3">02402/16</strain>
        <tissue evidence="3">Leaf</tissue>
    </source>
</reference>
<evidence type="ECO:0000313" key="4">
    <source>
        <dbReference type="Proteomes" id="UP001231189"/>
    </source>
</evidence>
<feature type="domain" description="Integrase zinc-binding" evidence="2">
    <location>
        <begin position="125"/>
        <end position="152"/>
    </location>
</feature>
<dbReference type="Gene3D" id="1.10.340.70">
    <property type="match status" value="1"/>
</dbReference>
<feature type="compositionally biased region" description="Basic and acidic residues" evidence="1">
    <location>
        <begin position="1"/>
        <end position="16"/>
    </location>
</feature>
<dbReference type="Pfam" id="PF17921">
    <property type="entry name" value="Integrase_H2C2"/>
    <property type="match status" value="1"/>
</dbReference>
<dbReference type="Proteomes" id="UP001231189">
    <property type="component" value="Unassembled WGS sequence"/>
</dbReference>
<feature type="region of interest" description="Disordered" evidence="1">
    <location>
        <begin position="1"/>
        <end position="24"/>
    </location>
</feature>
<dbReference type="InterPro" id="IPR041588">
    <property type="entry name" value="Integrase_H2C2"/>
</dbReference>
<evidence type="ECO:0000256" key="1">
    <source>
        <dbReference type="SAM" id="MobiDB-lite"/>
    </source>
</evidence>
<protein>
    <recommendedName>
        <fullName evidence="2">Integrase zinc-binding domain-containing protein</fullName>
    </recommendedName>
</protein>
<evidence type="ECO:0000313" key="3">
    <source>
        <dbReference type="EMBL" id="KAK1677547.1"/>
    </source>
</evidence>